<feature type="region of interest" description="Disordered" evidence="1">
    <location>
        <begin position="501"/>
        <end position="526"/>
    </location>
</feature>
<dbReference type="AlphaFoldDB" id="A0A7R9ANA0"/>
<dbReference type="SUPFAM" id="SSF48371">
    <property type="entry name" value="ARM repeat"/>
    <property type="match status" value="1"/>
</dbReference>
<proteinExistence type="predicted"/>
<sequence length="642" mass="72379">MRPAILQPKNGDEHMLPLLVDFGYMVPEDSRISKLLRRLCREDDSEKSISLCKQLQESLMVQENGRYIRRSLDLIAESLLDMLHSGPGPEVKYQAAQCLGRVGYVLEQDFKRYMDWIFTKYSEERNDEVRMLLMKALLETLQLEAESPKLEEFSTDTVDILVGWHIDGSQPPTVMRHASRSLQKLRSYWIADLQFSVTLLSQFVEDMEVCMDDLEKTIDRSSSPGGDLPLPQDTVTRLTKLITVFNTVVKILGQNLNPSLSLTVGWTFLTECFTKILTTVIKALSHVLWEDLIIVANECSCLLLAYLQSRTSVANGHLYDLINMQLDLVEQLSDCALISMLRLIGKAVREVSANLPLELVQKLLGPSSAMLSLRFSPSVAVQDEVVAVYHCLLNLKNIPLLQEAYRYVLGDLEIAYKLVVSSVDELCTQNPHQSTQYRVCDAELVIMIHLRALADLGGGFSEEESSQKDVEISPNALEDDEPFYGFEVTDDPMLDVGERQAHQGATGTESDMLVERGPGRPKLMRIGRRGRPTKIYQPAANRADQKLALNNDPPYDKDTGHSSTASSQTMEHNNELPEETTEMVLQWTREVFLQAHPYMKILHQTVEFEGLVEAVVGAGHCSNPVVVLWIVDNLEHLIETFP</sequence>
<feature type="region of interest" description="Disordered" evidence="1">
    <location>
        <begin position="538"/>
        <end position="577"/>
    </location>
</feature>
<dbReference type="InterPro" id="IPR016024">
    <property type="entry name" value="ARM-type_fold"/>
</dbReference>
<organism evidence="2">
    <name type="scientific">Timema shepardi</name>
    <name type="common">Walking stick</name>
    <dbReference type="NCBI Taxonomy" id="629360"/>
    <lineage>
        <taxon>Eukaryota</taxon>
        <taxon>Metazoa</taxon>
        <taxon>Ecdysozoa</taxon>
        <taxon>Arthropoda</taxon>
        <taxon>Hexapoda</taxon>
        <taxon>Insecta</taxon>
        <taxon>Pterygota</taxon>
        <taxon>Neoptera</taxon>
        <taxon>Polyneoptera</taxon>
        <taxon>Phasmatodea</taxon>
        <taxon>Timematodea</taxon>
        <taxon>Timematoidea</taxon>
        <taxon>Timematidae</taxon>
        <taxon>Timema</taxon>
    </lineage>
</organism>
<name>A0A7R9ANA0_TIMSH</name>
<evidence type="ECO:0000313" key="2">
    <source>
        <dbReference type="EMBL" id="CAD7257211.1"/>
    </source>
</evidence>
<gene>
    <name evidence="2" type="ORF">TSIB3V08_LOCUS1486</name>
</gene>
<reference evidence="2" key="1">
    <citation type="submission" date="2020-11" db="EMBL/GenBank/DDBJ databases">
        <authorList>
            <person name="Tran Van P."/>
        </authorList>
    </citation>
    <scope>NUCLEOTIDE SEQUENCE</scope>
</reference>
<accession>A0A7R9ANA0</accession>
<protein>
    <submittedName>
        <fullName evidence="2">Uncharacterized protein</fullName>
    </submittedName>
</protein>
<evidence type="ECO:0000256" key="1">
    <source>
        <dbReference type="SAM" id="MobiDB-lite"/>
    </source>
</evidence>
<feature type="compositionally biased region" description="Polar residues" evidence="1">
    <location>
        <begin position="561"/>
        <end position="571"/>
    </location>
</feature>
<dbReference type="EMBL" id="OC000416">
    <property type="protein sequence ID" value="CAD7257211.1"/>
    <property type="molecule type" value="Genomic_DNA"/>
</dbReference>